<proteinExistence type="inferred from homology"/>
<name>A0A8H7M357_9AGAM</name>
<dbReference type="GO" id="GO:0005615">
    <property type="term" value="C:extracellular space"/>
    <property type="evidence" value="ECO:0007669"/>
    <property type="project" value="InterPro"/>
</dbReference>
<dbReference type="Gene3D" id="1.10.390.10">
    <property type="entry name" value="Neutral Protease Domain 2"/>
    <property type="match status" value="1"/>
</dbReference>
<organism evidence="15 16">
    <name type="scientific">Rhizoctonia solani</name>
    <dbReference type="NCBI Taxonomy" id="456999"/>
    <lineage>
        <taxon>Eukaryota</taxon>
        <taxon>Fungi</taxon>
        <taxon>Dikarya</taxon>
        <taxon>Basidiomycota</taxon>
        <taxon>Agaricomycotina</taxon>
        <taxon>Agaricomycetes</taxon>
        <taxon>Cantharellales</taxon>
        <taxon>Ceratobasidiaceae</taxon>
        <taxon>Rhizoctonia</taxon>
    </lineage>
</organism>
<keyword evidence="4 13" id="KW-0645">Protease</keyword>
<dbReference type="Gene3D" id="3.10.170.10">
    <property type="match status" value="2"/>
</dbReference>
<evidence type="ECO:0000256" key="10">
    <source>
        <dbReference type="ARBA" id="ARBA00023145"/>
    </source>
</evidence>
<dbReference type="Proteomes" id="UP000614334">
    <property type="component" value="Unassembled WGS sequence"/>
</dbReference>
<evidence type="ECO:0000256" key="2">
    <source>
        <dbReference type="ARBA" id="ARBA00006006"/>
    </source>
</evidence>
<evidence type="ECO:0000256" key="6">
    <source>
        <dbReference type="ARBA" id="ARBA00022729"/>
    </source>
</evidence>
<feature type="signal peptide" evidence="13">
    <location>
        <begin position="1"/>
        <end position="22"/>
    </location>
</feature>
<evidence type="ECO:0000256" key="1">
    <source>
        <dbReference type="ARBA" id="ARBA00004613"/>
    </source>
</evidence>
<keyword evidence="7 13" id="KW-0378">Hydrolase</keyword>
<dbReference type="GO" id="GO:0006508">
    <property type="term" value="P:proteolysis"/>
    <property type="evidence" value="ECO:0007669"/>
    <property type="project" value="UniProtKB-KW"/>
</dbReference>
<comment type="similarity">
    <text evidence="2 13">Belongs to the peptidase M36 family.</text>
</comment>
<dbReference type="PANTHER" id="PTHR33478:SF1">
    <property type="entry name" value="EXTRACELLULAR METALLOPROTEINASE MEP"/>
    <property type="match status" value="1"/>
</dbReference>
<feature type="binding site" evidence="12">
    <location>
        <position position="518"/>
    </location>
    <ligand>
        <name>Zn(2+)</name>
        <dbReference type="ChEBI" id="CHEBI:29105"/>
        <note>catalytic</note>
    </ligand>
</feature>
<dbReference type="Pfam" id="PF02128">
    <property type="entry name" value="Peptidase_M36"/>
    <property type="match status" value="3"/>
</dbReference>
<reference evidence="15" key="1">
    <citation type="submission" date="2020-09" db="EMBL/GenBank/DDBJ databases">
        <title>Comparative genome analyses of four rice-infecting Rhizoctonia solani isolates reveal extensive enrichment of homogalacturonan modification genes.</title>
        <authorList>
            <person name="Lee D.-Y."/>
            <person name="Jeon J."/>
            <person name="Kim K.-T."/>
            <person name="Cheong K."/>
            <person name="Song H."/>
            <person name="Choi G."/>
            <person name="Ko J."/>
            <person name="Opiyo S.O."/>
            <person name="Zuo S."/>
            <person name="Madhav S."/>
            <person name="Lee Y.-H."/>
            <person name="Wang G.-L."/>
        </authorList>
    </citation>
    <scope>NUCLEOTIDE SEQUENCE</scope>
    <source>
        <strain evidence="15">AG1-IA B2</strain>
    </source>
</reference>
<accession>A0A8H7M357</accession>
<evidence type="ECO:0000256" key="13">
    <source>
        <dbReference type="RuleBase" id="RU364017"/>
    </source>
</evidence>
<evidence type="ECO:0000313" key="15">
    <source>
        <dbReference type="EMBL" id="KAF8752992.1"/>
    </source>
</evidence>
<dbReference type="InterPro" id="IPR050371">
    <property type="entry name" value="Fungal_virulence_M36"/>
</dbReference>
<evidence type="ECO:0000256" key="7">
    <source>
        <dbReference type="ARBA" id="ARBA00022801"/>
    </source>
</evidence>
<evidence type="ECO:0000256" key="5">
    <source>
        <dbReference type="ARBA" id="ARBA00022723"/>
    </source>
</evidence>
<evidence type="ECO:0000256" key="4">
    <source>
        <dbReference type="ARBA" id="ARBA00022670"/>
    </source>
</evidence>
<evidence type="ECO:0000256" key="9">
    <source>
        <dbReference type="ARBA" id="ARBA00023049"/>
    </source>
</evidence>
<dbReference type="GO" id="GO:0004222">
    <property type="term" value="F:metalloendopeptidase activity"/>
    <property type="evidence" value="ECO:0007669"/>
    <property type="project" value="InterPro"/>
</dbReference>
<keyword evidence="6 13" id="KW-0732">Signal</keyword>
<feature type="active site" evidence="11">
    <location>
        <position position="489"/>
    </location>
</feature>
<dbReference type="SUPFAM" id="SSF55486">
    <property type="entry name" value="Metalloproteases ('zincins'), catalytic domain"/>
    <property type="match status" value="1"/>
</dbReference>
<dbReference type="GO" id="GO:0008270">
    <property type="term" value="F:zinc ion binding"/>
    <property type="evidence" value="ECO:0007669"/>
    <property type="project" value="InterPro"/>
</dbReference>
<dbReference type="EC" id="3.4.24.-" evidence="13"/>
<dbReference type="InterPro" id="IPR011096">
    <property type="entry name" value="FTP_domain"/>
</dbReference>
<evidence type="ECO:0000256" key="11">
    <source>
        <dbReference type="PIRSR" id="PIRSR601842-1"/>
    </source>
</evidence>
<evidence type="ECO:0000256" key="12">
    <source>
        <dbReference type="PIRSR" id="PIRSR601842-2"/>
    </source>
</evidence>
<feature type="domain" description="FTP" evidence="14">
    <location>
        <begin position="72"/>
        <end position="120"/>
    </location>
</feature>
<keyword evidence="8 12" id="KW-0862">Zinc</keyword>
<feature type="binding site" evidence="12">
    <location>
        <position position="488"/>
    </location>
    <ligand>
        <name>Zn(2+)</name>
        <dbReference type="ChEBI" id="CHEBI:29105"/>
        <note>catalytic</note>
    </ligand>
</feature>
<evidence type="ECO:0000313" key="16">
    <source>
        <dbReference type="Proteomes" id="UP000614334"/>
    </source>
</evidence>
<dbReference type="PANTHER" id="PTHR33478">
    <property type="entry name" value="EXTRACELLULAR METALLOPROTEINASE MEP"/>
    <property type="match status" value="1"/>
</dbReference>
<comment type="subcellular location">
    <subcellularLocation>
        <location evidence="1 13">Secreted</location>
    </subcellularLocation>
</comment>
<keyword evidence="3 13" id="KW-0964">Secreted</keyword>
<dbReference type="Pfam" id="PF07504">
    <property type="entry name" value="FTP"/>
    <property type="match status" value="1"/>
</dbReference>
<keyword evidence="10 13" id="KW-0865">Zymogen</keyword>
<keyword evidence="9 13" id="KW-0482">Metalloprotease</keyword>
<dbReference type="InterPro" id="IPR001842">
    <property type="entry name" value="Peptidase_M36"/>
</dbReference>
<protein>
    <recommendedName>
        <fullName evidence="13">Extracellular metalloproteinase</fullName>
        <ecNumber evidence="13">3.4.24.-</ecNumber>
    </recommendedName>
    <alternativeName>
        <fullName evidence="13">Fungalysin</fullName>
    </alternativeName>
</protein>
<dbReference type="CDD" id="cd09596">
    <property type="entry name" value="M36"/>
    <property type="match status" value="1"/>
</dbReference>
<dbReference type="InterPro" id="IPR027268">
    <property type="entry name" value="Peptidase_M4/M1_CTD_sf"/>
</dbReference>
<feature type="chain" id="PRO_5034406652" description="Extracellular metalloproteinase" evidence="13">
    <location>
        <begin position="23"/>
        <end position="676"/>
    </location>
</feature>
<comment type="caution">
    <text evidence="15">The sequence shown here is derived from an EMBL/GenBank/DDBJ whole genome shotgun (WGS) entry which is preliminary data.</text>
</comment>
<comment type="cofactor">
    <cofactor evidence="12">
        <name>Zn(2+)</name>
        <dbReference type="ChEBI" id="CHEBI:29105"/>
    </cofactor>
    <text evidence="12">Binds 1 zinc ion per subunit.</text>
</comment>
<sequence>MCAMSYAFLLSAFALLSPITIAHRTTRRSLNFRPPREVYFQTDQFSILDSSDPHQTARVFLNKLAYPDDGYFIRKDSYTDANTGISHIYVRQVVNGLEVADGNINLNIRNGQVLSYGNSFFDGSASLSLISEPSWHQAVYCSEATTHPNDPACGSTLRRLQKSISNYPLISNSFSKDPRAAAYFFLELSHECTDPFEEEISCSGWLVTELSNKLEPIHARQVYVQTPAVDGFTTYVSVNDPSKIISVTDWVVDAPTPNNDGWISSLQQNVFGQHQEVLQSQDPIAADPELSLNVLKPIPTAGTYRVWRWGINDPESGKRTLEVVPADRSASPLGWHSIPASHDPLNRHLDLDDDVLVNFTSTLGNNAFAQENWDKTTEWKANGRPDGGLGLVFDFDYGADPSESDWESVEPRQYRDLSITQRELPAINFDKGGAEGDAVIVDAQDSGGFNNAFFSTPPDGRSGRCRMFLWNTAKPFRDGGLDAGILIHELSHGLSTRLTGGPRNSACLDEREAGGMGEGWGDFIATTVRSTSTYKDYPIGAWAANTRPGIRHFPYSVNSTGNPSLYDFLQRIDYRREVHAIGEVWAEILWVVSNKLIEKHGFSDFSSILRSQFLSLSLLKMARDAIIAADDALTAGENKCTLWKAFASRGLGKDAKRLVDSPRPSINGFKVPPECN</sequence>
<dbReference type="EMBL" id="JACYCF010000014">
    <property type="protein sequence ID" value="KAF8752992.1"/>
    <property type="molecule type" value="Genomic_DNA"/>
</dbReference>
<keyword evidence="5 12" id="KW-0479">Metal-binding</keyword>
<evidence type="ECO:0000259" key="14">
    <source>
        <dbReference type="Pfam" id="PF07504"/>
    </source>
</evidence>
<evidence type="ECO:0000256" key="3">
    <source>
        <dbReference type="ARBA" id="ARBA00022525"/>
    </source>
</evidence>
<dbReference type="AlphaFoldDB" id="A0A8H7M357"/>
<gene>
    <name evidence="15" type="ORF">RHS01_07425</name>
</gene>
<feature type="binding site" evidence="12">
    <location>
        <position position="492"/>
    </location>
    <ligand>
        <name>Zn(2+)</name>
        <dbReference type="ChEBI" id="CHEBI:29105"/>
        <note>catalytic</note>
    </ligand>
</feature>
<evidence type="ECO:0000256" key="8">
    <source>
        <dbReference type="ARBA" id="ARBA00022833"/>
    </source>
</evidence>